<proteinExistence type="predicted"/>
<evidence type="ECO:0000256" key="2">
    <source>
        <dbReference type="ARBA" id="ARBA00022771"/>
    </source>
</evidence>
<feature type="compositionally biased region" description="Polar residues" evidence="6">
    <location>
        <begin position="304"/>
        <end position="321"/>
    </location>
</feature>
<feature type="compositionally biased region" description="Polar residues" evidence="6">
    <location>
        <begin position="179"/>
        <end position="196"/>
    </location>
</feature>
<protein>
    <recommendedName>
        <fullName evidence="7">C3H1-type domain-containing protein</fullName>
    </recommendedName>
</protein>
<feature type="domain" description="C3H1-type" evidence="7">
    <location>
        <begin position="370"/>
        <end position="398"/>
    </location>
</feature>
<feature type="region of interest" description="Disordered" evidence="6">
    <location>
        <begin position="169"/>
        <end position="196"/>
    </location>
</feature>
<dbReference type="Proteomes" id="UP000826271">
    <property type="component" value="Unassembled WGS sequence"/>
</dbReference>
<organism evidence="8 9">
    <name type="scientific">Buddleja alternifolia</name>
    <dbReference type="NCBI Taxonomy" id="168488"/>
    <lineage>
        <taxon>Eukaryota</taxon>
        <taxon>Viridiplantae</taxon>
        <taxon>Streptophyta</taxon>
        <taxon>Embryophyta</taxon>
        <taxon>Tracheophyta</taxon>
        <taxon>Spermatophyta</taxon>
        <taxon>Magnoliopsida</taxon>
        <taxon>eudicotyledons</taxon>
        <taxon>Gunneridae</taxon>
        <taxon>Pentapetalae</taxon>
        <taxon>asterids</taxon>
        <taxon>lamiids</taxon>
        <taxon>Lamiales</taxon>
        <taxon>Scrophulariaceae</taxon>
        <taxon>Buddlejeae</taxon>
        <taxon>Buddleja</taxon>
    </lineage>
</organism>
<dbReference type="InterPro" id="IPR000571">
    <property type="entry name" value="Znf_CCCH"/>
</dbReference>
<dbReference type="AlphaFoldDB" id="A0AAV6X4M8"/>
<feature type="zinc finger region" description="C3H1-type" evidence="5">
    <location>
        <begin position="370"/>
        <end position="398"/>
    </location>
</feature>
<dbReference type="InterPro" id="IPR036855">
    <property type="entry name" value="Znf_CCCH_sf"/>
</dbReference>
<dbReference type="PANTHER" id="PTHR33400">
    <property type="entry name" value="ZINC FINGER CCCH DOMAIN-CONTAINING PROTEIN 6-RELATED"/>
    <property type="match status" value="1"/>
</dbReference>
<accession>A0AAV6X4M8</accession>
<gene>
    <name evidence="8" type="ORF">BUALT_Bualt08G0081000</name>
</gene>
<evidence type="ECO:0000259" key="7">
    <source>
        <dbReference type="PROSITE" id="PS50103"/>
    </source>
</evidence>
<keyword evidence="4" id="KW-0238">DNA-binding</keyword>
<dbReference type="SUPFAM" id="SSF90229">
    <property type="entry name" value="CCCH zinc finger"/>
    <property type="match status" value="1"/>
</dbReference>
<dbReference type="EMBL" id="WHWC01000008">
    <property type="protein sequence ID" value="KAG8377894.1"/>
    <property type="molecule type" value="Genomic_DNA"/>
</dbReference>
<name>A0AAV6X4M8_9LAMI</name>
<dbReference type="PANTHER" id="PTHR33400:SF2">
    <property type="entry name" value="ZINC FINGER CCCH DOMAIN-CONTAINING PROTEIN 6"/>
    <property type="match status" value="1"/>
</dbReference>
<evidence type="ECO:0000313" key="8">
    <source>
        <dbReference type="EMBL" id="KAG8377894.1"/>
    </source>
</evidence>
<reference evidence="8" key="1">
    <citation type="submission" date="2019-10" db="EMBL/GenBank/DDBJ databases">
        <authorList>
            <person name="Zhang R."/>
            <person name="Pan Y."/>
            <person name="Wang J."/>
            <person name="Ma R."/>
            <person name="Yu S."/>
        </authorList>
    </citation>
    <scope>NUCLEOTIDE SEQUENCE</scope>
    <source>
        <strain evidence="8">LA-IB0</strain>
        <tissue evidence="8">Leaf</tissue>
    </source>
</reference>
<keyword evidence="3 5" id="KW-0862">Zinc</keyword>
<keyword evidence="9" id="KW-1185">Reference proteome</keyword>
<evidence type="ECO:0000256" key="4">
    <source>
        <dbReference type="ARBA" id="ARBA00023125"/>
    </source>
</evidence>
<evidence type="ECO:0000256" key="6">
    <source>
        <dbReference type="SAM" id="MobiDB-lite"/>
    </source>
</evidence>
<dbReference type="PROSITE" id="PS50103">
    <property type="entry name" value="ZF_C3H1"/>
    <property type="match status" value="1"/>
</dbReference>
<keyword evidence="1 5" id="KW-0479">Metal-binding</keyword>
<evidence type="ECO:0000256" key="5">
    <source>
        <dbReference type="PROSITE-ProRule" id="PRU00723"/>
    </source>
</evidence>
<sequence>MGGLQKSKKVTWASDVNICQVKLFLSEECPSHVRTGTRDNLETKAIQKCGMQFDDILPPGFERMQPANLSRVKLSQIPLMKWKCPPTIEVNSDWQVVAGEESRETEAQNQRATRVLEAIYPRPSAIPPNPSALICVEEESIENEQNTPLVRLTPIEDEDIALDTSFSATNINPMIPKPQHSSRGTFSSPGISTTNPRAVEPDVMAAAHAALTSIMPNHNRRSLIDRELLIKILSDPKMVEQLVTNHGSSSAPQSVPSSSFDNIPILPSSIPSNMPNIPSSNTPNTHSSIMHSMPYTKTPYIPNIKSTPSRPIPKTPSSSIGSMGAKDINYYKSLIQQHGGERREIVPQFAHQSTTKQEALNIMKSRESKPKIMKPCIYFNSPRGCRNGANCPYQHDKLSRKRVSGIPKVQSAKRVKLNRGITCT</sequence>
<feature type="region of interest" description="Disordered" evidence="6">
    <location>
        <begin position="302"/>
        <end position="323"/>
    </location>
</feature>
<keyword evidence="2 5" id="KW-0863">Zinc-finger</keyword>
<evidence type="ECO:0000256" key="1">
    <source>
        <dbReference type="ARBA" id="ARBA00022723"/>
    </source>
</evidence>
<evidence type="ECO:0000313" key="9">
    <source>
        <dbReference type="Proteomes" id="UP000826271"/>
    </source>
</evidence>
<evidence type="ECO:0000256" key="3">
    <source>
        <dbReference type="ARBA" id="ARBA00022833"/>
    </source>
</evidence>
<dbReference type="GO" id="GO:0008270">
    <property type="term" value="F:zinc ion binding"/>
    <property type="evidence" value="ECO:0007669"/>
    <property type="project" value="UniProtKB-KW"/>
</dbReference>
<dbReference type="GO" id="GO:0003677">
    <property type="term" value="F:DNA binding"/>
    <property type="evidence" value="ECO:0007669"/>
    <property type="project" value="UniProtKB-KW"/>
</dbReference>
<comment type="caution">
    <text evidence="8">The sequence shown here is derived from an EMBL/GenBank/DDBJ whole genome shotgun (WGS) entry which is preliminary data.</text>
</comment>